<accession>F8IIR1</accession>
<proteinExistence type="predicted"/>
<dbReference type="AlphaFoldDB" id="F8IIR1"/>
<protein>
    <submittedName>
        <fullName evidence="1">Uncharacterized protein</fullName>
    </submittedName>
</protein>
<evidence type="ECO:0000313" key="1">
    <source>
        <dbReference type="EMBL" id="AEJ44586.1"/>
    </source>
</evidence>
<sequence>MAAPKLEAQVIHRLPSVGAARASFVLPGRTLYRMASPPSGGDAFLAVAALRIGTASIPMDLWVTGSLDSGEVYVPLDILQKALDSIGFRSTWNATPFTWAIQTPTSRADTWGFPVGTGIGAVEVDGSLVTRLNVVPGVDLTSGWNGVDTAFLPLSQVSQLLADVGVQNTWDIASRVWTWIPPLQTSEPLGPSQGVEELRSDLLVSGANIVLRNLQVDGDVFVAPSPNGSVSLDHVSIDGKLVILASSGAPIQLTDIASPRIDVDSEGPVSIQLSGGAVGVLDVLPGVGGVQVASSKSSVLEVDDFATSAVVLAGSAYESAEIRADDGVLNAEASLPLVRVQASGATLTVGQGQTIGLLQVSPGVNGFSVDNFGTIQFLVNSSPHPVSTQGIGAVEAAMGAMTTLQASGTASGATGA</sequence>
<organism evidence="1 2">
    <name type="scientific">Alicyclobacillus acidocaldarius (strain Tc-4-1)</name>
    <name type="common">Bacillus acidocaldarius</name>
    <dbReference type="NCBI Taxonomy" id="1048834"/>
    <lineage>
        <taxon>Bacteria</taxon>
        <taxon>Bacillati</taxon>
        <taxon>Bacillota</taxon>
        <taxon>Bacilli</taxon>
        <taxon>Bacillales</taxon>
        <taxon>Alicyclobacillaceae</taxon>
        <taxon>Alicyclobacillus</taxon>
    </lineage>
</organism>
<dbReference type="RefSeq" id="WP_014465415.1">
    <property type="nucleotide sequence ID" value="NC_017167.1"/>
</dbReference>
<dbReference type="KEGG" id="aad:TC41_2692"/>
<reference evidence="2" key="2">
    <citation type="submission" date="2011-06" db="EMBL/GenBank/DDBJ databases">
        <title>The complete genome sequence of Alicyclobacillus acidocaldarius sp. Tc-4-1.</title>
        <authorList>
            <person name="Chen Y."/>
            <person name="He Y."/>
            <person name="Dong Z."/>
            <person name="Hu S."/>
        </authorList>
    </citation>
    <scope>NUCLEOTIDE SEQUENCE [LARGE SCALE GENOMIC DNA]</scope>
    <source>
        <strain evidence="2">Tc-4-1</strain>
    </source>
</reference>
<dbReference type="STRING" id="1048834.TC41_2692"/>
<dbReference type="PATRIC" id="fig|1048834.4.peg.2550"/>
<dbReference type="HOGENOM" id="CLU_623538_0_0_9"/>
<dbReference type="EMBL" id="CP002902">
    <property type="protein sequence ID" value="AEJ44586.1"/>
    <property type="molecule type" value="Genomic_DNA"/>
</dbReference>
<reference evidence="1 2" key="1">
    <citation type="journal article" date="2011" name="J. Bacteriol.">
        <title>Complete Genome Sequence of Alicyclobacillus acidocaldarius Strain Tc-4-1.</title>
        <authorList>
            <person name="Chen Y."/>
            <person name="He Y."/>
            <person name="Zhang B."/>
            <person name="Yang J."/>
            <person name="Li W."/>
            <person name="Dong Z."/>
            <person name="Hu S."/>
        </authorList>
    </citation>
    <scope>NUCLEOTIDE SEQUENCE [LARGE SCALE GENOMIC DNA]</scope>
    <source>
        <strain evidence="1 2">Tc-4-1</strain>
    </source>
</reference>
<dbReference type="Proteomes" id="UP000000292">
    <property type="component" value="Chromosome"/>
</dbReference>
<gene>
    <name evidence="1" type="ordered locus">TC41_2692</name>
</gene>
<evidence type="ECO:0000313" key="2">
    <source>
        <dbReference type="Proteomes" id="UP000000292"/>
    </source>
</evidence>
<name>F8IIR1_ALIAT</name>